<proteinExistence type="predicted"/>
<keyword evidence="2" id="KW-0687">Ribonucleoprotein</keyword>
<organism evidence="2 3">
    <name type="scientific">Bacillus infantis</name>
    <dbReference type="NCBI Taxonomy" id="324767"/>
    <lineage>
        <taxon>Bacteria</taxon>
        <taxon>Bacillati</taxon>
        <taxon>Bacillota</taxon>
        <taxon>Bacilli</taxon>
        <taxon>Bacillales</taxon>
        <taxon>Bacillaceae</taxon>
        <taxon>Bacillus</taxon>
    </lineage>
</organism>
<dbReference type="GO" id="GO:0005840">
    <property type="term" value="C:ribosome"/>
    <property type="evidence" value="ECO:0007669"/>
    <property type="project" value="UniProtKB-KW"/>
</dbReference>
<evidence type="ECO:0000313" key="3">
    <source>
        <dbReference type="Proteomes" id="UP000322139"/>
    </source>
</evidence>
<dbReference type="InterPro" id="IPR029064">
    <property type="entry name" value="Ribosomal_eL30-like_sf"/>
</dbReference>
<dbReference type="Pfam" id="PF01248">
    <property type="entry name" value="Ribosomal_L7Ae"/>
    <property type="match status" value="1"/>
</dbReference>
<dbReference type="RefSeq" id="WP_148977001.1">
    <property type="nucleotide sequence ID" value="NZ_VTER01000018.1"/>
</dbReference>
<sequence length="82" mass="8615">MSYDKVLQARNIIVGTKQTVKALKSGTISEVLIAEDADHRAVEKVINAALEYKVPVTRAGSMKSLGKACGIDVGAAAVAIFI</sequence>
<reference evidence="2 3" key="1">
    <citation type="submission" date="2019-08" db="EMBL/GenBank/DDBJ databases">
        <title>Bacillus genomes from the desert of Cuatro Cienegas, Coahuila.</title>
        <authorList>
            <person name="Olmedo-Alvarez G."/>
        </authorList>
    </citation>
    <scope>NUCLEOTIDE SEQUENCE [LARGE SCALE GENOMIC DNA]</scope>
    <source>
        <strain evidence="2 3">CH446_14T</strain>
    </source>
</reference>
<evidence type="ECO:0000259" key="1">
    <source>
        <dbReference type="Pfam" id="PF01248"/>
    </source>
</evidence>
<comment type="caution">
    <text evidence="2">The sequence shown here is derived from an EMBL/GenBank/DDBJ whole genome shotgun (WGS) entry which is preliminary data.</text>
</comment>
<dbReference type="AlphaFoldDB" id="A0A5D4QT93"/>
<dbReference type="InterPro" id="IPR004038">
    <property type="entry name" value="Ribosomal_eL8/eL30/eS12/Gad45"/>
</dbReference>
<dbReference type="EMBL" id="VTER01000018">
    <property type="protein sequence ID" value="TYS41540.1"/>
    <property type="molecule type" value="Genomic_DNA"/>
</dbReference>
<dbReference type="NCBIfam" id="NF010125">
    <property type="entry name" value="PRK13602.1"/>
    <property type="match status" value="1"/>
</dbReference>
<accession>A0A5D4QT93</accession>
<name>A0A5D4QT93_9BACI</name>
<dbReference type="Gene3D" id="3.30.1330.30">
    <property type="match status" value="1"/>
</dbReference>
<feature type="domain" description="Ribosomal protein eL8/eL30/eS12/Gadd45" evidence="1">
    <location>
        <begin position="5"/>
        <end position="80"/>
    </location>
</feature>
<keyword evidence="2" id="KW-0689">Ribosomal protein</keyword>
<dbReference type="SUPFAM" id="SSF55315">
    <property type="entry name" value="L30e-like"/>
    <property type="match status" value="1"/>
</dbReference>
<protein>
    <submittedName>
        <fullName evidence="2">50S ribosomal protein L7ae-like protein</fullName>
    </submittedName>
</protein>
<dbReference type="Proteomes" id="UP000322139">
    <property type="component" value="Unassembled WGS sequence"/>
</dbReference>
<gene>
    <name evidence="2" type="ORF">FZD51_23875</name>
</gene>
<evidence type="ECO:0000313" key="2">
    <source>
        <dbReference type="EMBL" id="TYS41540.1"/>
    </source>
</evidence>